<name>A0A1Y2EBV2_9PEZI</name>
<organism evidence="2 3">
    <name type="scientific">Pseudomassariella vexata</name>
    <dbReference type="NCBI Taxonomy" id="1141098"/>
    <lineage>
        <taxon>Eukaryota</taxon>
        <taxon>Fungi</taxon>
        <taxon>Dikarya</taxon>
        <taxon>Ascomycota</taxon>
        <taxon>Pezizomycotina</taxon>
        <taxon>Sordariomycetes</taxon>
        <taxon>Xylariomycetidae</taxon>
        <taxon>Amphisphaeriales</taxon>
        <taxon>Pseudomassariaceae</taxon>
        <taxon>Pseudomassariella</taxon>
    </lineage>
</organism>
<dbReference type="InterPro" id="IPR045518">
    <property type="entry name" value="2EXR"/>
</dbReference>
<proteinExistence type="predicted"/>
<dbReference type="PANTHER" id="PTHR35910:SF6">
    <property type="entry name" value="2EXR DOMAIN-CONTAINING PROTEIN"/>
    <property type="match status" value="1"/>
</dbReference>
<dbReference type="GeneID" id="63779730"/>
<dbReference type="PANTHER" id="PTHR35910">
    <property type="entry name" value="2EXR DOMAIN-CONTAINING PROTEIN"/>
    <property type="match status" value="1"/>
</dbReference>
<dbReference type="InParanoid" id="A0A1Y2EBV2"/>
<feature type="domain" description="2EXR" evidence="1">
    <location>
        <begin position="5"/>
        <end position="136"/>
    </location>
</feature>
<comment type="caution">
    <text evidence="2">The sequence shown here is derived from an EMBL/GenBank/DDBJ whole genome shotgun (WGS) entry which is preliminary data.</text>
</comment>
<keyword evidence="3" id="KW-1185">Reference proteome</keyword>
<reference evidence="2 3" key="1">
    <citation type="submission" date="2016-07" db="EMBL/GenBank/DDBJ databases">
        <title>Pervasive Adenine N6-methylation of Active Genes in Fungi.</title>
        <authorList>
            <consortium name="DOE Joint Genome Institute"/>
            <person name="Mondo S.J."/>
            <person name="Dannebaum R.O."/>
            <person name="Kuo R.C."/>
            <person name="Labutti K."/>
            <person name="Haridas S."/>
            <person name="Kuo A."/>
            <person name="Salamov A."/>
            <person name="Ahrendt S.R."/>
            <person name="Lipzen A."/>
            <person name="Sullivan W."/>
            <person name="Andreopoulos W.B."/>
            <person name="Clum A."/>
            <person name="Lindquist E."/>
            <person name="Daum C."/>
            <person name="Ramamoorthy G.K."/>
            <person name="Gryganskyi A."/>
            <person name="Culley D."/>
            <person name="Magnuson J.K."/>
            <person name="James T.Y."/>
            <person name="O'Malley M.A."/>
            <person name="Stajich J.E."/>
            <person name="Spatafora J.W."/>
            <person name="Visel A."/>
            <person name="Grigoriev I.V."/>
        </authorList>
    </citation>
    <scope>NUCLEOTIDE SEQUENCE [LARGE SCALE GENOMIC DNA]</scope>
    <source>
        <strain evidence="2 3">CBS 129021</strain>
    </source>
</reference>
<gene>
    <name evidence="2" type="ORF">BCR38DRAFT_482531</name>
</gene>
<dbReference type="OrthoDB" id="3469466at2759"/>
<dbReference type="EMBL" id="MCFJ01000003">
    <property type="protein sequence ID" value="ORY69059.1"/>
    <property type="molecule type" value="Genomic_DNA"/>
</dbReference>
<dbReference type="AlphaFoldDB" id="A0A1Y2EBV2"/>
<evidence type="ECO:0000313" key="3">
    <source>
        <dbReference type="Proteomes" id="UP000193689"/>
    </source>
</evidence>
<dbReference type="Pfam" id="PF20150">
    <property type="entry name" value="2EXR"/>
    <property type="match status" value="1"/>
</dbReference>
<dbReference type="RefSeq" id="XP_040719346.1">
    <property type="nucleotide sequence ID" value="XM_040863518.1"/>
</dbReference>
<dbReference type="Proteomes" id="UP000193689">
    <property type="component" value="Unassembled WGS sequence"/>
</dbReference>
<evidence type="ECO:0000313" key="2">
    <source>
        <dbReference type="EMBL" id="ORY69059.1"/>
    </source>
</evidence>
<sequence>MELSFPQFSLFPAELRVKIWQHALPQRTVYVRLRMNMDAWNWASESDWWAHYMLSSDYMYPESPPPALFFVNHESRAETRKFYRRLSIDRELLKQYLFTATDHEQYGVSDDVEDTALERTCNAGKTPWFNVDTDVLEWKQSSAGAAITLPSTLISALVFAVLDRRTVVKSLTIKMRDVITEEKWALRLVRSPARRRVLEVGDDVGAVLKEYGACFLGGFKERKTEPGTLHRDMGQSLAATRLALPSALDIRVDTRCAVYKVRSVADAAGPYRGTDRMELVQNWPRMGTNPLRRILVPDDLQGDLMLVLFSLQGHEVLGGSLTGQPNTGLVPFHGFCLPEYGLS</sequence>
<protein>
    <recommendedName>
        <fullName evidence="1">2EXR domain-containing protein</fullName>
    </recommendedName>
</protein>
<evidence type="ECO:0000259" key="1">
    <source>
        <dbReference type="Pfam" id="PF20150"/>
    </source>
</evidence>
<accession>A0A1Y2EBV2</accession>